<dbReference type="InParanoid" id="C2KXU1"/>
<organism evidence="1 2">
    <name type="scientific">Oribacterium sinus F0268</name>
    <dbReference type="NCBI Taxonomy" id="585501"/>
    <lineage>
        <taxon>Bacteria</taxon>
        <taxon>Bacillati</taxon>
        <taxon>Bacillota</taxon>
        <taxon>Clostridia</taxon>
        <taxon>Lachnospirales</taxon>
        <taxon>Lachnospiraceae</taxon>
        <taxon>Oribacterium</taxon>
    </lineage>
</organism>
<sequence length="40" mass="4659">MLVATREALGTKMVYVFEFNEDGTLTRSYNREEMGPFVKQ</sequence>
<keyword evidence="2" id="KW-1185">Reference proteome</keyword>
<dbReference type="AlphaFoldDB" id="C2KXU1"/>
<dbReference type="Proteomes" id="UP000004121">
    <property type="component" value="Unassembled WGS sequence"/>
</dbReference>
<dbReference type="STRING" id="585501.HMPREF6123_1310"/>
<evidence type="ECO:0000313" key="2">
    <source>
        <dbReference type="Proteomes" id="UP000004121"/>
    </source>
</evidence>
<reference evidence="1 2" key="1">
    <citation type="submission" date="2009-04" db="EMBL/GenBank/DDBJ databases">
        <authorList>
            <person name="Qin X."/>
            <person name="Bachman B."/>
            <person name="Battles P."/>
            <person name="Bell A."/>
            <person name="Bess C."/>
            <person name="Bickham C."/>
            <person name="Chaboub L."/>
            <person name="Chen D."/>
            <person name="Coyle M."/>
            <person name="Deiros D.R."/>
            <person name="Dinh H."/>
            <person name="Forbes L."/>
            <person name="Fowler G."/>
            <person name="Francisco L."/>
            <person name="Fu Q."/>
            <person name="Gubbala S."/>
            <person name="Hale W."/>
            <person name="Han Y."/>
            <person name="Hemphill L."/>
            <person name="Highlander S.K."/>
            <person name="Hirani K."/>
            <person name="Hogues M."/>
            <person name="Jackson L."/>
            <person name="Jakkamsetti A."/>
            <person name="Javaid M."/>
            <person name="Jiang H."/>
            <person name="Korchina V."/>
            <person name="Kovar C."/>
            <person name="Lara F."/>
            <person name="Lee S."/>
            <person name="Mata R."/>
            <person name="Mathew T."/>
            <person name="Moen C."/>
            <person name="Morales K."/>
            <person name="Munidasa M."/>
            <person name="Nazareth L."/>
            <person name="Ngo R."/>
            <person name="Nguyen L."/>
            <person name="Okwuonu G."/>
            <person name="Ongeri F."/>
            <person name="Patil S."/>
            <person name="Petrosino J."/>
            <person name="Pham C."/>
            <person name="Pham P."/>
            <person name="Pu L.-L."/>
            <person name="Puazo M."/>
            <person name="Raj R."/>
            <person name="Reid J."/>
            <person name="Rouhana J."/>
            <person name="Saada N."/>
            <person name="Shang Y."/>
            <person name="Simmons D."/>
            <person name="Thornton R."/>
            <person name="Warren J."/>
            <person name="Weissenberger G."/>
            <person name="Zhang J."/>
            <person name="Zhang L."/>
            <person name="Zhou C."/>
            <person name="Zhu D."/>
            <person name="Muzny D."/>
            <person name="Worley K."/>
            <person name="Gibbs R."/>
        </authorList>
    </citation>
    <scope>NUCLEOTIDE SEQUENCE [LARGE SCALE GENOMIC DNA]</scope>
    <source>
        <strain evidence="1 2">F0268</strain>
    </source>
</reference>
<name>C2KXU1_9FIRM</name>
<comment type="caution">
    <text evidence="1">The sequence shown here is derived from an EMBL/GenBank/DDBJ whole genome shotgun (WGS) entry which is preliminary data.</text>
</comment>
<proteinExistence type="predicted"/>
<dbReference type="EMBL" id="ACKX01000125">
    <property type="protein sequence ID" value="EEJ51394.1"/>
    <property type="molecule type" value="Genomic_DNA"/>
</dbReference>
<accession>C2KXU1</accession>
<protein>
    <submittedName>
        <fullName evidence="1">Uncharacterized protein</fullName>
    </submittedName>
</protein>
<dbReference type="HOGENOM" id="CLU_3293382_0_0_9"/>
<gene>
    <name evidence="1" type="ORF">HMPREF6123_1310</name>
</gene>
<evidence type="ECO:0000313" key="1">
    <source>
        <dbReference type="EMBL" id="EEJ51394.1"/>
    </source>
</evidence>